<reference evidence="5" key="1">
    <citation type="submission" date="2022-06" db="EMBL/GenBank/DDBJ databases">
        <title>Nostosin G and Spiroidesin B from the Cyanobacterium Dolichospermum sp. NIES-1697.</title>
        <authorList>
            <person name="Phan C.-S."/>
            <person name="Mehjabin J.J."/>
            <person name="Anas A.R.J."/>
            <person name="Hayasaka M."/>
            <person name="Onoki R."/>
            <person name="Wang J."/>
            <person name="Umezawa T."/>
            <person name="Washio K."/>
            <person name="Morikawa M."/>
            <person name="Okino T."/>
        </authorList>
    </citation>
    <scope>NUCLEOTIDE SEQUENCE</scope>
    <source>
        <strain evidence="5">NIES-1697</strain>
    </source>
</reference>
<dbReference type="Pfam" id="PF00501">
    <property type="entry name" value="AMP-binding"/>
    <property type="match status" value="1"/>
</dbReference>
<dbReference type="Gene3D" id="3.40.50.980">
    <property type="match status" value="2"/>
</dbReference>
<dbReference type="Pfam" id="PF00668">
    <property type="entry name" value="Condensation"/>
    <property type="match status" value="1"/>
</dbReference>
<organism evidence="5 6">
    <name type="scientific">Dolichospermum heterosporum TAC447</name>
    <dbReference type="NCBI Taxonomy" id="747523"/>
    <lineage>
        <taxon>Bacteria</taxon>
        <taxon>Bacillati</taxon>
        <taxon>Cyanobacteriota</taxon>
        <taxon>Cyanophyceae</taxon>
        <taxon>Nostocales</taxon>
        <taxon>Aphanizomenonaceae</taxon>
        <taxon>Dolichospermum</taxon>
        <taxon>Dolichospermum heterosporum</taxon>
    </lineage>
</organism>
<dbReference type="SUPFAM" id="SSF52777">
    <property type="entry name" value="CoA-dependent acyltransferases"/>
    <property type="match status" value="2"/>
</dbReference>
<accession>A0ABY5LUC9</accession>
<evidence type="ECO:0000313" key="6">
    <source>
        <dbReference type="Proteomes" id="UP001057561"/>
    </source>
</evidence>
<dbReference type="Gene3D" id="3.30.559.30">
    <property type="entry name" value="Nonribosomal peptide synthetase, condensation domain"/>
    <property type="match status" value="1"/>
</dbReference>
<dbReference type="PROSITE" id="PS50075">
    <property type="entry name" value="CARRIER"/>
    <property type="match status" value="1"/>
</dbReference>
<dbReference type="InterPro" id="IPR041464">
    <property type="entry name" value="TubC_N"/>
</dbReference>
<dbReference type="SUPFAM" id="SSF47336">
    <property type="entry name" value="ACP-like"/>
    <property type="match status" value="1"/>
</dbReference>
<comment type="cofactor">
    <cofactor evidence="1">
        <name>pantetheine 4'-phosphate</name>
        <dbReference type="ChEBI" id="CHEBI:47942"/>
    </cofactor>
</comment>
<dbReference type="InterPro" id="IPR029058">
    <property type="entry name" value="AB_hydrolase_fold"/>
</dbReference>
<dbReference type="SUPFAM" id="SSF56801">
    <property type="entry name" value="Acetyl-CoA synthetase-like"/>
    <property type="match status" value="1"/>
</dbReference>
<proteinExistence type="predicted"/>
<sequence>MKTTSQFLYDLSNLGVNLWAEGDKLHYQFPKGILTPEILSQMRDRKVEILNLLQRSTSQSITPIIPIGIDRKENIPLSFAQQRLWFLDQLEGKNATYNMFLALKIEGKLNQDALVQTIKIIVERHETLRTRFSKIEGSPVQIISPHLEVVLNIINLGQLSEQKKENNIKYLAQKEKKQPFDLTIAPLFRAKLLLLTNTSHILFLTLHHIISDGWSMGILKRELSQVYQALTTGVSSSLAPLPIQYADFAQWQRNWLQGDVLESQLSYWKQQLGGSLPILQLPTDHSRPPIQSYNGASLPLKLSQDLTNELKVLSQQQGVTLFMTLVAAFQILLHRYSGQEDIIIGTAIANRNRQEIEPLIGFFANTLALRINLANNPSFQELLLKVKEICLDAYSHQDLPFEKLVEELQPERTLSHAPIFQVMFVFQNTPQETIKLADLTIEPINLKTQTAKFDLTLSLTETPAGLIGEWEYSTDLFDDATITRMNGHFQVLLAAIVANPDLEIGRLSILTEAEKHQLLVEWNDTKVEYPQDKCIHELFEEQVARTPENIAVVFEGEELTYRELNHRANQLAHYLQSLGVQSEVLVGICVERSLEMIVGLLGILKAGGAYVPLDPSYTQERLAFMLADTQASILLTQQSLVDQLPANKTHIICLDTDWEKINNQGQHNLTYHERSDNLAYITYTSGSTGQPKGVCVIHRGVIRLAKNINYANLTSTETFLQLAPISFDASTFEIWGSLLNGAKLVIFSPHTPSLSELGQAILSHKITTLWLTAGLFHLMVDEQIENLKLLHQLLAGGDVLSIFHVHKFHQIAENCQLINGYGPTENTTFTSCYPMPKIAQKIAQFYSSIPIGRSITNTQIYILDSCLQPVPVGVPGELHIGGDGLARGYLNRPELTAKKFISNPFGSGKIYKTGDIARYLHDGNIEFIGRIDNQVKIRGFRIELGEIEAVLAEHPHILNVVVIVREDNLEDKRLIAYIVPQVQTTLTQSEMRQFLKQKLPEYMIPSAFVFLAKFPLTPNGKIDRRALPTPEQIRPEPEETFIAPRNELEQQLTKVWEAILGIKSIGVTDNFFDLGGHSLLAVKLFAQIEKTFRINLPLAAIFHSPTVEQLANIICSQGRISPYYSLVPLQPKGSRPILFGIHHIYFQDLIRYLGEEQPVYALHYGISEPKDKALSLPKMEDLAAHYIEEMRSLQPQGPYFLMGLSIGGMVAYEMAQQLVAQGQEVALIALFDTFLKKGSNVKLLPFSQRLKLLWNLELSEFWTRVHFKIKIKFNRLLSRYFPKTNITEQVKSQYLPHTYTDYPIKLLRDAYTPESYSGTVVLFQAIDSPISITYSFDPLEVQWRKLVNGELVIYNIPGNHTGILEEPNVQLLAEKLTGCIDKALGDSELLNNESENQITNNLVSHLAKDSPD</sequence>
<dbReference type="Gene3D" id="1.10.1200.10">
    <property type="entry name" value="ACP-like"/>
    <property type="match status" value="1"/>
</dbReference>
<dbReference type="PROSITE" id="PS00455">
    <property type="entry name" value="AMP_BINDING"/>
    <property type="match status" value="1"/>
</dbReference>
<dbReference type="Gene3D" id="3.40.50.1820">
    <property type="entry name" value="alpha/beta hydrolase"/>
    <property type="match status" value="1"/>
</dbReference>
<dbReference type="PANTHER" id="PTHR45527:SF14">
    <property type="entry name" value="PLIPASTATIN SYNTHASE SUBUNIT B"/>
    <property type="match status" value="1"/>
</dbReference>
<dbReference type="RefSeq" id="WP_257120803.1">
    <property type="nucleotide sequence ID" value="NZ_CP099464.1"/>
</dbReference>
<name>A0ABY5LUC9_9CYAN</name>
<dbReference type="NCBIfam" id="TIGR01733">
    <property type="entry name" value="AA-adenyl-dom"/>
    <property type="match status" value="1"/>
</dbReference>
<dbReference type="InterPro" id="IPR000873">
    <property type="entry name" value="AMP-dep_synth/lig_dom"/>
</dbReference>
<dbReference type="Pfam" id="PF18563">
    <property type="entry name" value="TubC_N"/>
    <property type="match status" value="1"/>
</dbReference>
<dbReference type="InterPro" id="IPR020806">
    <property type="entry name" value="PKS_PP-bd"/>
</dbReference>
<dbReference type="InterPro" id="IPR001242">
    <property type="entry name" value="Condensation_dom"/>
</dbReference>
<dbReference type="CDD" id="cd19531">
    <property type="entry name" value="LCL_NRPS-like"/>
    <property type="match status" value="1"/>
</dbReference>
<dbReference type="SMART" id="SM00823">
    <property type="entry name" value="PKS_PP"/>
    <property type="match status" value="1"/>
</dbReference>
<feature type="domain" description="Carrier" evidence="4">
    <location>
        <begin position="1043"/>
        <end position="1118"/>
    </location>
</feature>
<keyword evidence="2" id="KW-0596">Phosphopantetheine</keyword>
<dbReference type="Pfam" id="PF00550">
    <property type="entry name" value="PP-binding"/>
    <property type="match status" value="1"/>
</dbReference>
<keyword evidence="3" id="KW-0597">Phosphoprotein</keyword>
<dbReference type="Gene3D" id="3.30.559.10">
    <property type="entry name" value="Chloramphenicol acetyltransferase-like domain"/>
    <property type="match status" value="1"/>
</dbReference>
<protein>
    <submittedName>
        <fullName evidence="5">Amino acid adenylation domain-containing protein</fullName>
    </submittedName>
</protein>
<dbReference type="Gene3D" id="3.30.300.30">
    <property type="match status" value="1"/>
</dbReference>
<keyword evidence="6" id="KW-1185">Reference proteome</keyword>
<dbReference type="Pfam" id="PF13193">
    <property type="entry name" value="AMP-binding_C"/>
    <property type="match status" value="1"/>
</dbReference>
<dbReference type="SUPFAM" id="SSF53474">
    <property type="entry name" value="alpha/beta-Hydrolases"/>
    <property type="match status" value="1"/>
</dbReference>
<dbReference type="InterPro" id="IPR023213">
    <property type="entry name" value="CAT-like_dom_sf"/>
</dbReference>
<dbReference type="InterPro" id="IPR009081">
    <property type="entry name" value="PP-bd_ACP"/>
</dbReference>
<dbReference type="EMBL" id="CP099464">
    <property type="protein sequence ID" value="UUO14451.1"/>
    <property type="molecule type" value="Genomic_DNA"/>
</dbReference>
<dbReference type="Proteomes" id="UP001057561">
    <property type="component" value="Chromosome"/>
</dbReference>
<dbReference type="InterPro" id="IPR025110">
    <property type="entry name" value="AMP-bd_C"/>
</dbReference>
<evidence type="ECO:0000256" key="1">
    <source>
        <dbReference type="ARBA" id="ARBA00001957"/>
    </source>
</evidence>
<evidence type="ECO:0000256" key="2">
    <source>
        <dbReference type="ARBA" id="ARBA00022450"/>
    </source>
</evidence>
<dbReference type="InterPro" id="IPR010071">
    <property type="entry name" value="AA_adenyl_dom"/>
</dbReference>
<dbReference type="Pfam" id="PF00975">
    <property type="entry name" value="Thioesterase"/>
    <property type="match status" value="1"/>
</dbReference>
<dbReference type="CDD" id="cd12117">
    <property type="entry name" value="A_NRPS_Srf_like"/>
    <property type="match status" value="1"/>
</dbReference>
<evidence type="ECO:0000313" key="5">
    <source>
        <dbReference type="EMBL" id="UUO14451.1"/>
    </source>
</evidence>
<evidence type="ECO:0000256" key="3">
    <source>
        <dbReference type="ARBA" id="ARBA00022553"/>
    </source>
</evidence>
<dbReference type="PANTHER" id="PTHR45527">
    <property type="entry name" value="NONRIBOSOMAL PEPTIDE SYNTHETASE"/>
    <property type="match status" value="1"/>
</dbReference>
<dbReference type="InterPro" id="IPR036736">
    <property type="entry name" value="ACP-like_sf"/>
</dbReference>
<gene>
    <name evidence="5" type="ORF">NG743_20805</name>
</gene>
<dbReference type="Gene3D" id="1.10.10.1830">
    <property type="entry name" value="Non-ribosomal peptide synthase, adenylation domain"/>
    <property type="match status" value="1"/>
</dbReference>
<dbReference type="InterPro" id="IPR001031">
    <property type="entry name" value="Thioesterase"/>
</dbReference>
<dbReference type="Gene3D" id="2.30.38.10">
    <property type="entry name" value="Luciferase, Domain 3"/>
    <property type="match status" value="1"/>
</dbReference>
<dbReference type="InterPro" id="IPR020845">
    <property type="entry name" value="AMP-binding_CS"/>
</dbReference>
<dbReference type="InterPro" id="IPR045851">
    <property type="entry name" value="AMP-bd_C_sf"/>
</dbReference>
<evidence type="ECO:0000259" key="4">
    <source>
        <dbReference type="PROSITE" id="PS50075"/>
    </source>
</evidence>
<dbReference type="InterPro" id="IPR044894">
    <property type="entry name" value="TubC_N_sf"/>
</dbReference>